<reference evidence="2" key="1">
    <citation type="submission" date="2022-11" db="UniProtKB">
        <authorList>
            <consortium name="WormBaseParasite"/>
        </authorList>
    </citation>
    <scope>IDENTIFICATION</scope>
</reference>
<evidence type="ECO:0000313" key="2">
    <source>
        <dbReference type="WBParaSite" id="nRc.2.0.1.t28243-RA"/>
    </source>
</evidence>
<dbReference type="Proteomes" id="UP000887565">
    <property type="component" value="Unplaced"/>
</dbReference>
<protein>
    <submittedName>
        <fullName evidence="2">Uncharacterized protein</fullName>
    </submittedName>
</protein>
<evidence type="ECO:0000313" key="1">
    <source>
        <dbReference type="Proteomes" id="UP000887565"/>
    </source>
</evidence>
<accession>A0A915JQ65</accession>
<organism evidence="1 2">
    <name type="scientific">Romanomermis culicivorax</name>
    <name type="common">Nematode worm</name>
    <dbReference type="NCBI Taxonomy" id="13658"/>
    <lineage>
        <taxon>Eukaryota</taxon>
        <taxon>Metazoa</taxon>
        <taxon>Ecdysozoa</taxon>
        <taxon>Nematoda</taxon>
        <taxon>Enoplea</taxon>
        <taxon>Dorylaimia</taxon>
        <taxon>Mermithida</taxon>
        <taxon>Mermithoidea</taxon>
        <taxon>Mermithidae</taxon>
        <taxon>Romanomermis</taxon>
    </lineage>
</organism>
<dbReference type="AlphaFoldDB" id="A0A915JQ65"/>
<keyword evidence="1" id="KW-1185">Reference proteome</keyword>
<sequence>MPVVLCGIDMPIVSSSKRHKRQTTIDVVEHQINDDYFALPAADFGRITFDFTSPMAELRGNKGATAVELGAEDAFSTHTSSLLRALVGEEVTDEKLKALHIAHPRDITMREDLAPTGDFGFPLEEAFPADERALEDLEALLALPPSQQIITTEIMDRTAPREATIELAPAERMERTTVGPVAQRMTLEEPAAPTKRARLEQVDQVDVTAAVAPPAPEPQPEMVEVAIALTPVPSEAIKAKRRISAVRRKKIILDGKIKYTPEEFSAQIRHTEDTLLPDDQIIVNVKANERELDKKRHFWRQPAFTMAKSLMEIFRANTEPVEAEPYDINRIFTTPPWTVYSEKSVSVTF</sequence>
<proteinExistence type="predicted"/>
<dbReference type="WBParaSite" id="nRc.2.0.1.t28243-RA">
    <property type="protein sequence ID" value="nRc.2.0.1.t28243-RA"/>
    <property type="gene ID" value="nRc.2.0.1.g28243"/>
</dbReference>
<name>A0A915JQ65_ROMCU</name>